<dbReference type="InterPro" id="IPR016630">
    <property type="entry name" value="UCP015278"/>
</dbReference>
<gene>
    <name evidence="1" type="ORF">QL104_00880</name>
</gene>
<sequence>MYFPVVPNSFIYNCMCLYWRDVLWGYERKLVGWEFVVEIADFYVSNGSVNPLEVDLICLGEVDLKEIESKLYLLAKHEGEVSNSDSKKKWLFIALKWLFEIKDDLADPLGEVELIYEEFDFPAEIENFVRYMPPQDGYKPREYSTQKNIERLFYNWKVYLEDVAGTFKIKV</sequence>
<evidence type="ECO:0000313" key="1">
    <source>
        <dbReference type="EMBL" id="WMN17988.1"/>
    </source>
</evidence>
<proteinExistence type="predicted"/>
<name>A0ABY9NJE5_9PSED</name>
<accession>A0ABY9NJE5</accession>
<protein>
    <submittedName>
        <fullName evidence="1">DUF2247 family protein</fullName>
    </submittedName>
</protein>
<organism evidence="1 2">
    <name type="scientific">Pseudomonas piscis</name>
    <dbReference type="NCBI Taxonomy" id="2614538"/>
    <lineage>
        <taxon>Bacteria</taxon>
        <taxon>Pseudomonadati</taxon>
        <taxon>Pseudomonadota</taxon>
        <taxon>Gammaproteobacteria</taxon>
        <taxon>Pseudomonadales</taxon>
        <taxon>Pseudomonadaceae</taxon>
        <taxon>Pseudomonas</taxon>
    </lineage>
</organism>
<dbReference type="Proteomes" id="UP001237292">
    <property type="component" value="Chromosome"/>
</dbReference>
<dbReference type="PIRSF" id="PIRSF015278">
    <property type="entry name" value="UCP015278"/>
    <property type="match status" value="1"/>
</dbReference>
<reference evidence="1 2" key="1">
    <citation type="journal article" date="2023" name="Access Microbiol">
        <title>The genome of a steinernematid-associated Pseudomonas piscis bacterium encodes the biosynthesis of insect toxins.</title>
        <authorList>
            <person name="Awori R.M."/>
            <person name="Hendre P."/>
            <person name="Amugune N.O."/>
        </authorList>
    </citation>
    <scope>NUCLEOTIDE SEQUENCE [LARGE SCALE GENOMIC DNA]</scope>
    <source>
        <strain evidence="1 2">75</strain>
    </source>
</reference>
<keyword evidence="2" id="KW-1185">Reference proteome</keyword>
<dbReference type="Pfam" id="PF10004">
    <property type="entry name" value="DUF2247"/>
    <property type="match status" value="1"/>
</dbReference>
<dbReference type="EMBL" id="CP133164">
    <property type="protein sequence ID" value="WMN17988.1"/>
    <property type="molecule type" value="Genomic_DNA"/>
</dbReference>
<evidence type="ECO:0000313" key="2">
    <source>
        <dbReference type="Proteomes" id="UP001237292"/>
    </source>
</evidence>